<organism evidence="1">
    <name type="scientific">Caudovirales sp. ctXjW8</name>
    <dbReference type="NCBI Taxonomy" id="2826779"/>
    <lineage>
        <taxon>Viruses</taxon>
        <taxon>Duplodnaviria</taxon>
        <taxon>Heunggongvirae</taxon>
        <taxon>Uroviricota</taxon>
        <taxon>Caudoviricetes</taxon>
    </lineage>
</organism>
<sequence length="127" mass="14061">MGPSESINRALNTFFNGFGIPGYLEDNIPPAASLPYLTYKPTIPGGWNETASFHARLWYPSKDGRAPILQTEDTISAAFPRGGLKIECKGGAILLDKDNKDWAQPLNNTPEGYLCEYLIFELTRLIP</sequence>
<protein>
    <submittedName>
        <fullName evidence="1">Uncharacterized protein</fullName>
    </submittedName>
</protein>
<dbReference type="EMBL" id="BK015067">
    <property type="protein sequence ID" value="DAD89681.1"/>
    <property type="molecule type" value="Genomic_DNA"/>
</dbReference>
<accession>A0A8S5N4W0</accession>
<evidence type="ECO:0000313" key="1">
    <source>
        <dbReference type="EMBL" id="DAD89681.1"/>
    </source>
</evidence>
<proteinExistence type="predicted"/>
<reference evidence="1" key="1">
    <citation type="journal article" date="2021" name="Proc. Natl. Acad. Sci. U.S.A.">
        <title>A Catalog of Tens of Thousands of Viruses from Human Metagenomes Reveals Hidden Associations with Chronic Diseases.</title>
        <authorList>
            <person name="Tisza M.J."/>
            <person name="Buck C.B."/>
        </authorList>
    </citation>
    <scope>NUCLEOTIDE SEQUENCE</scope>
    <source>
        <strain evidence="1">CtXjW8</strain>
    </source>
</reference>
<name>A0A8S5N4W0_9CAUD</name>